<gene>
    <name evidence="2" type="ORF">GEAMG1_0895</name>
</gene>
<dbReference type="Proteomes" id="UP001295463">
    <property type="component" value="Chromosome"/>
</dbReference>
<evidence type="ECO:0000313" key="2">
    <source>
        <dbReference type="EMBL" id="CAH2030708.1"/>
    </source>
</evidence>
<dbReference type="EMBL" id="OW150024">
    <property type="protein sequence ID" value="CAH2030708.1"/>
    <property type="molecule type" value="Genomic_DNA"/>
</dbReference>
<organism evidence="2 3">
    <name type="scientific">Trichlorobacter ammonificans</name>
    <dbReference type="NCBI Taxonomy" id="2916410"/>
    <lineage>
        <taxon>Bacteria</taxon>
        <taxon>Pseudomonadati</taxon>
        <taxon>Thermodesulfobacteriota</taxon>
        <taxon>Desulfuromonadia</taxon>
        <taxon>Geobacterales</taxon>
        <taxon>Geobacteraceae</taxon>
        <taxon>Trichlorobacter</taxon>
    </lineage>
</organism>
<feature type="compositionally biased region" description="Basic residues" evidence="1">
    <location>
        <begin position="42"/>
        <end position="51"/>
    </location>
</feature>
<keyword evidence="3" id="KW-1185">Reference proteome</keyword>
<evidence type="ECO:0000313" key="3">
    <source>
        <dbReference type="Proteomes" id="UP001295463"/>
    </source>
</evidence>
<accession>A0ABM9D6B3</accession>
<name>A0ABM9D6B3_9BACT</name>
<sequence length="76" mass="8870">MAERPLPFDNGPEVLRSILETGVFVIKDKRGNTGPLRQNQHKERKKQRHHAGVPSLVCIPRRFHRKNLTQFSPLYK</sequence>
<reference evidence="2 3" key="1">
    <citation type="submission" date="2022-03" db="EMBL/GenBank/DDBJ databases">
        <authorList>
            <person name="Koch H."/>
        </authorList>
    </citation>
    <scope>NUCLEOTIDE SEQUENCE [LARGE SCALE GENOMIC DNA]</scope>
    <source>
        <strain evidence="2 3">G1</strain>
    </source>
</reference>
<evidence type="ECO:0000256" key="1">
    <source>
        <dbReference type="SAM" id="MobiDB-lite"/>
    </source>
</evidence>
<feature type="region of interest" description="Disordered" evidence="1">
    <location>
        <begin position="29"/>
        <end position="51"/>
    </location>
</feature>
<protein>
    <submittedName>
        <fullName evidence="2">Uncharacterized protein</fullName>
    </submittedName>
</protein>
<proteinExistence type="predicted"/>